<accession>A0A8T2SAU9</accession>
<evidence type="ECO:0000256" key="2">
    <source>
        <dbReference type="SAM" id="MobiDB-lite"/>
    </source>
</evidence>
<comment type="caution">
    <text evidence="3">The sequence shown here is derived from an EMBL/GenBank/DDBJ whole genome shotgun (WGS) entry which is preliminary data.</text>
</comment>
<feature type="compositionally biased region" description="Low complexity" evidence="2">
    <location>
        <begin position="1"/>
        <end position="23"/>
    </location>
</feature>
<feature type="region of interest" description="Disordered" evidence="2">
    <location>
        <begin position="1"/>
        <end position="87"/>
    </location>
</feature>
<dbReference type="PANTHER" id="PTHR31016">
    <property type="entry name" value="OS04G0228100 PROTEIN"/>
    <property type="match status" value="1"/>
</dbReference>
<reference evidence="3" key="1">
    <citation type="submission" date="2021-08" db="EMBL/GenBank/DDBJ databases">
        <title>WGS assembly of Ceratopteris richardii.</title>
        <authorList>
            <person name="Marchant D.B."/>
            <person name="Chen G."/>
            <person name="Jenkins J."/>
            <person name="Shu S."/>
            <person name="Leebens-Mack J."/>
            <person name="Grimwood J."/>
            <person name="Schmutz J."/>
            <person name="Soltis P."/>
            <person name="Soltis D."/>
            <person name="Chen Z.-H."/>
        </authorList>
    </citation>
    <scope>NUCLEOTIDE SEQUENCE</scope>
    <source>
        <strain evidence="3">Whitten #5841</strain>
        <tissue evidence="3">Leaf</tissue>
    </source>
</reference>
<protein>
    <submittedName>
        <fullName evidence="3">Uncharacterized protein</fullName>
    </submittedName>
</protein>
<gene>
    <name evidence="3" type="ORF">KP509_21G043500</name>
</gene>
<name>A0A8T2SAU9_CERRI</name>
<evidence type="ECO:0000313" key="3">
    <source>
        <dbReference type="EMBL" id="KAH7315301.1"/>
    </source>
</evidence>
<dbReference type="EMBL" id="CM035426">
    <property type="protein sequence ID" value="KAH7315303.1"/>
    <property type="molecule type" value="Genomic_DNA"/>
</dbReference>
<dbReference type="Proteomes" id="UP000825935">
    <property type="component" value="Chromosome 21"/>
</dbReference>
<dbReference type="EMBL" id="CM035426">
    <property type="protein sequence ID" value="KAH7315301.1"/>
    <property type="molecule type" value="Genomic_DNA"/>
</dbReference>
<keyword evidence="4" id="KW-1185">Reference proteome</keyword>
<evidence type="ECO:0000256" key="1">
    <source>
        <dbReference type="SAM" id="Coils"/>
    </source>
</evidence>
<keyword evidence="1" id="KW-0175">Coiled coil</keyword>
<dbReference type="PANTHER" id="PTHR31016:SF2">
    <property type="entry name" value="OS04G0228100 PROTEIN"/>
    <property type="match status" value="1"/>
</dbReference>
<evidence type="ECO:0000313" key="4">
    <source>
        <dbReference type="Proteomes" id="UP000825935"/>
    </source>
</evidence>
<organism evidence="3 4">
    <name type="scientific">Ceratopteris richardii</name>
    <name type="common">Triangle waterfern</name>
    <dbReference type="NCBI Taxonomy" id="49495"/>
    <lineage>
        <taxon>Eukaryota</taxon>
        <taxon>Viridiplantae</taxon>
        <taxon>Streptophyta</taxon>
        <taxon>Embryophyta</taxon>
        <taxon>Tracheophyta</taxon>
        <taxon>Polypodiopsida</taxon>
        <taxon>Polypodiidae</taxon>
        <taxon>Polypodiales</taxon>
        <taxon>Pteridineae</taxon>
        <taxon>Pteridaceae</taxon>
        <taxon>Parkerioideae</taxon>
        <taxon>Ceratopteris</taxon>
    </lineage>
</organism>
<proteinExistence type="predicted"/>
<sequence>MNYSETSCPSSSATTSSTGSDQSMFYSRDRSNGWKSHNRKFADFESQSGSDDSRKTSKLQSVCYSSDRSNSWKFHNRKSPDFESQSGLEDSRKALKLQGDKVFSISEQDPSTFYRGLEAIASSLSLLTNTLGMALEEQRHKDGVKASNLMRKESLVSPLRQAKCPRYEDSERHVNGPTKLQTLSTLMDYKEFKAPQEMAMAMTTKAKLVLRELKHVKQDLLSTKDRCARLEEENRRLRETIDKGFREEDDLVRLQLEALLAEKARLTQENANYSRENQFLYEMAEFHHLKLRELAKSCGSPRLMDDELDFNGEDVAVDSVSIYPPDVIGPQSKDVIEECSE</sequence>
<dbReference type="AlphaFoldDB" id="A0A8T2SAU9"/>
<dbReference type="OrthoDB" id="1924603at2759"/>
<feature type="coiled-coil region" evidence="1">
    <location>
        <begin position="213"/>
        <end position="283"/>
    </location>
</feature>
<feature type="compositionally biased region" description="Polar residues" evidence="2">
    <location>
        <begin position="58"/>
        <end position="73"/>
    </location>
</feature>